<dbReference type="GO" id="GO:0046061">
    <property type="term" value="P:dATP catabolic process"/>
    <property type="evidence" value="ECO:0007669"/>
    <property type="project" value="TreeGrafter"/>
</dbReference>
<dbReference type="InterPro" id="IPR035013">
    <property type="entry name" value="YabN_N"/>
</dbReference>
<dbReference type="InterPro" id="IPR014777">
    <property type="entry name" value="4pyrrole_Mease_sub1"/>
</dbReference>
<dbReference type="InterPro" id="IPR048011">
    <property type="entry name" value="NTP-PPase_MazG-like_C"/>
</dbReference>
<dbReference type="EC" id="3.6.1.8" evidence="4"/>
<dbReference type="InterPro" id="IPR000878">
    <property type="entry name" value="4pyrrol_Mease"/>
</dbReference>
<organism evidence="4 5">
    <name type="scientific">Pelotomaculum schinkii</name>
    <dbReference type="NCBI Taxonomy" id="78350"/>
    <lineage>
        <taxon>Bacteria</taxon>
        <taxon>Bacillati</taxon>
        <taxon>Bacillota</taxon>
        <taxon>Clostridia</taxon>
        <taxon>Eubacteriales</taxon>
        <taxon>Desulfotomaculaceae</taxon>
        <taxon>Pelotomaculum</taxon>
    </lineage>
</organism>
<feature type="domain" description="NTP pyrophosphohydrolase MazG-like" evidence="3">
    <location>
        <begin position="330"/>
        <end position="403"/>
    </location>
</feature>
<dbReference type="Gene3D" id="1.10.287.1080">
    <property type="entry name" value="MazG-like"/>
    <property type="match status" value="2"/>
</dbReference>
<sequence length="563" mass="63106">MPSHARITIAGLGAGASSGLTMGVWEALRGSTCIYLRTGKHPVVEWLRNQGINFQTFDGFYDEAASFGEVYERIAGQVIEEARRAHVLYAVPGHPLVAEESVRLIIEKAEEEGLEVAVLPAVSFLDAIYTSLRLDPGRGLQVVDGLRLEDRPPLPARPAVITQVYSRLVASDVKLYLMEIYPPEHPVTVVRAAGITGEERIETHPLFEIDRLDWVDHLTSVYIPELGNESWDVGREKSDELRGITTGSSYGKDISYETPGQAGGGQAEEKDGEIEVVEVIEDDEQAGWDGDELREPTYEDETQSRFPLDPLVNIMARLRGEGGCPWDREQDHQSLKPYLIEEAYEVLEALDEEDMYKICEELGDLLLQIVFHAQIAKENRQFDINDVIAGINEKLIRRHPHVFGSVNARDSREVLVNWEKIKAKEREGGAPKSLLVSIPSALPALMRANKLQKAAARVGFDWPDYQGAYDKTQEELSELKSAIIAGDRLEIEEEVGDLIFSTVNLARLLGIEPEGALSKTSAKFIRRFEYVENMARTKGKDLSHFTLAEKDEWWEEAKKVEKI</sequence>
<accession>A0A4Y7RI48</accession>
<dbReference type="InterPro" id="IPR004518">
    <property type="entry name" value="MazG-like_dom"/>
</dbReference>
<comment type="caution">
    <text evidence="4">The sequence shown here is derived from an EMBL/GenBank/DDBJ whole genome shotgun (WGS) entry which is preliminary data.</text>
</comment>
<dbReference type="Proteomes" id="UP000298324">
    <property type="component" value="Unassembled WGS sequence"/>
</dbReference>
<dbReference type="GO" id="GO:0006950">
    <property type="term" value="P:response to stress"/>
    <property type="evidence" value="ECO:0007669"/>
    <property type="project" value="UniProtKB-ARBA"/>
</dbReference>
<dbReference type="GO" id="GO:0046047">
    <property type="term" value="P:TTP catabolic process"/>
    <property type="evidence" value="ECO:0007669"/>
    <property type="project" value="TreeGrafter"/>
</dbReference>
<name>A0A4Y7RI48_9FIRM</name>
<evidence type="ECO:0000259" key="3">
    <source>
        <dbReference type="Pfam" id="PF03819"/>
    </source>
</evidence>
<reference evidence="4 5" key="1">
    <citation type="journal article" date="2018" name="Environ. Microbiol.">
        <title>Novel energy conservation strategies and behaviour of Pelotomaculum schinkii driving syntrophic propionate catabolism.</title>
        <authorList>
            <person name="Hidalgo-Ahumada C.A.P."/>
            <person name="Nobu M.K."/>
            <person name="Narihiro T."/>
            <person name="Tamaki H."/>
            <person name="Liu W.T."/>
            <person name="Kamagata Y."/>
            <person name="Stams A.J.M."/>
            <person name="Imachi H."/>
            <person name="Sousa D.Z."/>
        </authorList>
    </citation>
    <scope>NUCLEOTIDE SEQUENCE [LARGE SCALE GENOMIC DNA]</scope>
    <source>
        <strain evidence="4 5">HH</strain>
    </source>
</reference>
<dbReference type="FunFam" id="1.10.287.1080:FF:000001">
    <property type="entry name" value="Nucleoside triphosphate pyrophosphohydrolase"/>
    <property type="match status" value="1"/>
</dbReference>
<protein>
    <submittedName>
        <fullName evidence="4">Nucleoside triphosphate pyrophosphohydrolase</fullName>
        <ecNumber evidence="4">3.6.1.8</ecNumber>
    </submittedName>
</protein>
<gene>
    <name evidence="4" type="primary">mazG</name>
    <name evidence="4" type="ORF">Psch_01992</name>
</gene>
<dbReference type="CDD" id="cd11529">
    <property type="entry name" value="NTP-PPase_MazG_Cterm"/>
    <property type="match status" value="1"/>
</dbReference>
<proteinExistence type="predicted"/>
<dbReference type="NCBIfam" id="NF007113">
    <property type="entry name" value="PRK09562.1"/>
    <property type="match status" value="1"/>
</dbReference>
<keyword evidence="4" id="KW-0378">Hydrolase</keyword>
<dbReference type="PANTHER" id="PTHR30522:SF0">
    <property type="entry name" value="NUCLEOSIDE TRIPHOSPHATE PYROPHOSPHOHYDROLASE"/>
    <property type="match status" value="1"/>
</dbReference>
<evidence type="ECO:0000313" key="4">
    <source>
        <dbReference type="EMBL" id="TEB08429.1"/>
    </source>
</evidence>
<dbReference type="GO" id="GO:0006203">
    <property type="term" value="P:dGTP catabolic process"/>
    <property type="evidence" value="ECO:0007669"/>
    <property type="project" value="TreeGrafter"/>
</dbReference>
<dbReference type="Gene3D" id="3.40.1010.10">
    <property type="entry name" value="Cobalt-precorrin-4 Transmethylase, Domain 1"/>
    <property type="match status" value="1"/>
</dbReference>
<dbReference type="AlphaFoldDB" id="A0A4Y7RI48"/>
<evidence type="ECO:0000256" key="1">
    <source>
        <dbReference type="SAM" id="MobiDB-lite"/>
    </source>
</evidence>
<dbReference type="InterPro" id="IPR048015">
    <property type="entry name" value="NTP-PPase_MazG-like_N"/>
</dbReference>
<dbReference type="CDD" id="cd11528">
    <property type="entry name" value="NTP-PPase_MazG_Nterm"/>
    <property type="match status" value="1"/>
</dbReference>
<dbReference type="CDD" id="cd11723">
    <property type="entry name" value="YabN_N_like"/>
    <property type="match status" value="1"/>
</dbReference>
<dbReference type="GO" id="GO:0046052">
    <property type="term" value="P:UTP catabolic process"/>
    <property type="evidence" value="ECO:0007669"/>
    <property type="project" value="TreeGrafter"/>
</dbReference>
<dbReference type="InterPro" id="IPR035996">
    <property type="entry name" value="4pyrrol_Methylase_sf"/>
</dbReference>
<evidence type="ECO:0000313" key="5">
    <source>
        <dbReference type="Proteomes" id="UP000298324"/>
    </source>
</evidence>
<dbReference type="GO" id="GO:0047693">
    <property type="term" value="F:ATP diphosphatase activity"/>
    <property type="evidence" value="ECO:0007669"/>
    <property type="project" value="UniProtKB-EC"/>
</dbReference>
<dbReference type="SUPFAM" id="SSF53790">
    <property type="entry name" value="Tetrapyrrole methylase"/>
    <property type="match status" value="1"/>
</dbReference>
<dbReference type="InterPro" id="IPR024180">
    <property type="entry name" value="Tetrapyrrole_Mease/MazG_pred"/>
</dbReference>
<keyword evidence="5" id="KW-1185">Reference proteome</keyword>
<dbReference type="GO" id="GO:0046076">
    <property type="term" value="P:dTTP catabolic process"/>
    <property type="evidence" value="ECO:0007669"/>
    <property type="project" value="TreeGrafter"/>
</dbReference>
<dbReference type="GO" id="GO:0046081">
    <property type="term" value="P:dUTP catabolic process"/>
    <property type="evidence" value="ECO:0007669"/>
    <property type="project" value="TreeGrafter"/>
</dbReference>
<feature type="region of interest" description="Disordered" evidence="1">
    <location>
        <begin position="242"/>
        <end position="269"/>
    </location>
</feature>
<dbReference type="PANTHER" id="PTHR30522">
    <property type="entry name" value="NUCLEOSIDE TRIPHOSPHATE PYROPHOSPHOHYDROLASE"/>
    <property type="match status" value="1"/>
</dbReference>
<evidence type="ECO:0000259" key="2">
    <source>
        <dbReference type="Pfam" id="PF00590"/>
    </source>
</evidence>
<dbReference type="GO" id="GO:0008168">
    <property type="term" value="F:methyltransferase activity"/>
    <property type="evidence" value="ECO:0007669"/>
    <property type="project" value="InterPro"/>
</dbReference>
<dbReference type="InterPro" id="IPR011551">
    <property type="entry name" value="NTP_PyrPHydrolase_MazG"/>
</dbReference>
<dbReference type="EMBL" id="QFGA01000001">
    <property type="protein sequence ID" value="TEB08429.1"/>
    <property type="molecule type" value="Genomic_DNA"/>
</dbReference>
<dbReference type="NCBIfam" id="TIGR00444">
    <property type="entry name" value="mazG"/>
    <property type="match status" value="1"/>
</dbReference>
<feature type="domain" description="NTP pyrophosphohydrolase MazG-like" evidence="3">
    <location>
        <begin position="472"/>
        <end position="530"/>
    </location>
</feature>
<dbReference type="RefSeq" id="WP_190240049.1">
    <property type="nucleotide sequence ID" value="NZ_QFGA01000001.1"/>
</dbReference>
<dbReference type="Pfam" id="PF03819">
    <property type="entry name" value="MazG"/>
    <property type="match status" value="2"/>
</dbReference>
<dbReference type="FunFam" id="1.10.287.1080:FF:000003">
    <property type="entry name" value="Nucleoside triphosphate pyrophosphohydrolase"/>
    <property type="match status" value="1"/>
</dbReference>
<feature type="domain" description="Tetrapyrrole methylase" evidence="2">
    <location>
        <begin position="6"/>
        <end position="209"/>
    </location>
</feature>
<dbReference type="Pfam" id="PF00590">
    <property type="entry name" value="TP_methylase"/>
    <property type="match status" value="1"/>
</dbReference>
<dbReference type="SUPFAM" id="SSF101386">
    <property type="entry name" value="all-alpha NTP pyrophosphatases"/>
    <property type="match status" value="2"/>
</dbReference>
<dbReference type="PIRSF" id="PIRSF002845">
    <property type="entry name" value="Ttrprl_mtas_MazG"/>
    <property type="match status" value="1"/>
</dbReference>